<accession>A0A4Y8S5L6</accession>
<sequence>MLIFTSLNTNIMRKLILSMNASLDGYIEGKNGDMSWMQPDDDDTWDDLFGMLKDSVDLFLLGRCMWAEYRNYWKRALAEPEKFSYHEVAYAKLAEITPHIVFSKTLKESGWGNTTINNGDLVTEITKLKAAAGKDIQIVGGADFAAALLDSGLVDEIRVLLNPAIVAGGKSFFHQLKTATH</sequence>
<protein>
    <submittedName>
        <fullName evidence="2">Dihydrofolate reductase</fullName>
    </submittedName>
</protein>
<dbReference type="GO" id="GO:0008703">
    <property type="term" value="F:5-amino-6-(5-phosphoribosylamino)uracil reductase activity"/>
    <property type="evidence" value="ECO:0007669"/>
    <property type="project" value="InterPro"/>
</dbReference>
<dbReference type="SUPFAM" id="SSF53597">
    <property type="entry name" value="Dihydrofolate reductase-like"/>
    <property type="match status" value="1"/>
</dbReference>
<feature type="domain" description="Bacterial bifunctional deaminase-reductase C-terminal" evidence="1">
    <location>
        <begin position="13"/>
        <end position="176"/>
    </location>
</feature>
<organism evidence="2 3">
    <name type="scientific">Mucilaginibacter psychrotolerans</name>
    <dbReference type="NCBI Taxonomy" id="1524096"/>
    <lineage>
        <taxon>Bacteria</taxon>
        <taxon>Pseudomonadati</taxon>
        <taxon>Bacteroidota</taxon>
        <taxon>Sphingobacteriia</taxon>
        <taxon>Sphingobacteriales</taxon>
        <taxon>Sphingobacteriaceae</taxon>
        <taxon>Mucilaginibacter</taxon>
    </lineage>
</organism>
<name>A0A4Y8S5L6_9SPHI</name>
<keyword evidence="3" id="KW-1185">Reference proteome</keyword>
<dbReference type="Gene3D" id="3.40.430.10">
    <property type="entry name" value="Dihydrofolate Reductase, subunit A"/>
    <property type="match status" value="1"/>
</dbReference>
<evidence type="ECO:0000313" key="2">
    <source>
        <dbReference type="EMBL" id="TFF34026.1"/>
    </source>
</evidence>
<dbReference type="Proteomes" id="UP000297540">
    <property type="component" value="Unassembled WGS sequence"/>
</dbReference>
<dbReference type="InterPro" id="IPR024072">
    <property type="entry name" value="DHFR-like_dom_sf"/>
</dbReference>
<evidence type="ECO:0000259" key="1">
    <source>
        <dbReference type="Pfam" id="PF01872"/>
    </source>
</evidence>
<dbReference type="PANTHER" id="PTHR38011:SF11">
    <property type="entry name" value="2,5-DIAMINO-6-RIBOSYLAMINO-4(3H)-PYRIMIDINONE 5'-PHOSPHATE REDUCTASE"/>
    <property type="match status" value="1"/>
</dbReference>
<dbReference type="Pfam" id="PF01872">
    <property type="entry name" value="RibD_C"/>
    <property type="match status" value="1"/>
</dbReference>
<reference evidence="2 3" key="1">
    <citation type="journal article" date="2017" name="Int. J. Syst. Evol. Microbiol.">
        <title>Mucilaginibacterpsychrotolerans sp. nov., isolated from peatlands.</title>
        <authorList>
            <person name="Deng Y."/>
            <person name="Shen L."/>
            <person name="Xu B."/>
            <person name="Liu Y."/>
            <person name="Gu Z."/>
            <person name="Liu H."/>
            <person name="Zhou Y."/>
        </authorList>
    </citation>
    <scope>NUCLEOTIDE SEQUENCE [LARGE SCALE GENOMIC DNA]</scope>
    <source>
        <strain evidence="2 3">NH7-4</strain>
    </source>
</reference>
<dbReference type="EMBL" id="SOZE01000035">
    <property type="protein sequence ID" value="TFF34026.1"/>
    <property type="molecule type" value="Genomic_DNA"/>
</dbReference>
<evidence type="ECO:0000313" key="3">
    <source>
        <dbReference type="Proteomes" id="UP000297540"/>
    </source>
</evidence>
<dbReference type="AlphaFoldDB" id="A0A4Y8S5L6"/>
<comment type="caution">
    <text evidence="2">The sequence shown here is derived from an EMBL/GenBank/DDBJ whole genome shotgun (WGS) entry which is preliminary data.</text>
</comment>
<proteinExistence type="predicted"/>
<gene>
    <name evidence="2" type="ORF">E2R66_23315</name>
</gene>
<dbReference type="PANTHER" id="PTHR38011">
    <property type="entry name" value="DIHYDROFOLATE REDUCTASE FAMILY PROTEIN (AFU_ORTHOLOGUE AFUA_8G06820)"/>
    <property type="match status" value="1"/>
</dbReference>
<dbReference type="InterPro" id="IPR050765">
    <property type="entry name" value="Riboflavin_Biosynth_HTPR"/>
</dbReference>
<dbReference type="GO" id="GO:0009231">
    <property type="term" value="P:riboflavin biosynthetic process"/>
    <property type="evidence" value="ECO:0007669"/>
    <property type="project" value="InterPro"/>
</dbReference>
<dbReference type="InterPro" id="IPR002734">
    <property type="entry name" value="RibDG_C"/>
</dbReference>